<keyword evidence="3" id="KW-0813">Transport</keyword>
<gene>
    <name evidence="10" type="ORF">H9804_10045</name>
</gene>
<feature type="domain" description="ABC transmembrane type-2" evidence="9">
    <location>
        <begin position="131"/>
        <end position="371"/>
    </location>
</feature>
<dbReference type="InterPro" id="IPR051449">
    <property type="entry name" value="ABC-2_transporter_component"/>
</dbReference>
<evidence type="ECO:0000256" key="3">
    <source>
        <dbReference type="ARBA" id="ARBA00022448"/>
    </source>
</evidence>
<keyword evidence="6 8" id="KW-1133">Transmembrane helix</keyword>
<comment type="similarity">
    <text evidence="2">Belongs to the ABC-2 integral membrane protein family.</text>
</comment>
<comment type="caution">
    <text evidence="10">The sequence shown here is derived from an EMBL/GenBank/DDBJ whole genome shotgun (WGS) entry which is preliminary data.</text>
</comment>
<keyword evidence="4" id="KW-1003">Cell membrane</keyword>
<evidence type="ECO:0000256" key="2">
    <source>
        <dbReference type="ARBA" id="ARBA00007783"/>
    </source>
</evidence>
<sequence>MKNVFNRLMAMLYKEFIYLIRDKKMRIIIIAVPIIQAVLLGYAVNMDLREVKTAVVDLDNSIESSEFIDSFFAGNIFKQVSASNIHQAEELVLSGKALMIIVIPQGFAEKINNGKISPVQVILDATNSVNAGMASGYIVNLITKYNSEYIESKTGLKNNMSVNVEYRTWFNDDFESKNFFVPSMLAMLLIIVTVMLSGMAIVQEKESGTLEQLTVSPITAWEFIIGKSIPFAIVSFIDVLLIIAISVFWFGIKVTGSFSLLLFASILYIMCTLGIGLLISAISSTQQQATMSMFMIIFPVILLSGFAFPIVNMPEVIQWVTYINPMRYYLDIIVGVFLKGLYFDRLQDPTYALLILSILYIGLAALYLRKKLN</sequence>
<protein>
    <submittedName>
        <fullName evidence="10">ABC transporter permease</fullName>
    </submittedName>
</protein>
<feature type="transmembrane region" description="Helical" evidence="8">
    <location>
        <begin position="291"/>
        <end position="311"/>
    </location>
</feature>
<reference evidence="10" key="1">
    <citation type="journal article" date="2021" name="PeerJ">
        <title>Extensive microbial diversity within the chicken gut microbiome revealed by metagenomics and culture.</title>
        <authorList>
            <person name="Gilroy R."/>
            <person name="Ravi A."/>
            <person name="Getino M."/>
            <person name="Pursley I."/>
            <person name="Horton D.L."/>
            <person name="Alikhan N.F."/>
            <person name="Baker D."/>
            <person name="Gharbi K."/>
            <person name="Hall N."/>
            <person name="Watson M."/>
            <person name="Adriaenssens E.M."/>
            <person name="Foster-Nyarko E."/>
            <person name="Jarju S."/>
            <person name="Secka A."/>
            <person name="Antonio M."/>
            <person name="Oren A."/>
            <person name="Chaudhuri R.R."/>
            <person name="La Ragione R."/>
            <person name="Hildebrand F."/>
            <person name="Pallen M.J."/>
        </authorList>
    </citation>
    <scope>NUCLEOTIDE SEQUENCE</scope>
    <source>
        <strain evidence="10">ChiW4-1371</strain>
    </source>
</reference>
<evidence type="ECO:0000256" key="6">
    <source>
        <dbReference type="ARBA" id="ARBA00022989"/>
    </source>
</evidence>
<dbReference type="GO" id="GO:0005886">
    <property type="term" value="C:plasma membrane"/>
    <property type="evidence" value="ECO:0007669"/>
    <property type="project" value="UniProtKB-SubCell"/>
</dbReference>
<evidence type="ECO:0000256" key="1">
    <source>
        <dbReference type="ARBA" id="ARBA00004651"/>
    </source>
</evidence>
<feature type="transmembrane region" description="Helical" evidence="8">
    <location>
        <begin position="231"/>
        <end position="252"/>
    </location>
</feature>
<reference evidence="10" key="2">
    <citation type="submission" date="2021-04" db="EMBL/GenBank/DDBJ databases">
        <authorList>
            <person name="Gilroy R."/>
        </authorList>
    </citation>
    <scope>NUCLEOTIDE SEQUENCE</scope>
    <source>
        <strain evidence="10">ChiW4-1371</strain>
    </source>
</reference>
<feature type="transmembrane region" description="Helical" evidence="8">
    <location>
        <begin position="179"/>
        <end position="202"/>
    </location>
</feature>
<evidence type="ECO:0000256" key="8">
    <source>
        <dbReference type="SAM" id="Phobius"/>
    </source>
</evidence>
<dbReference type="InterPro" id="IPR013525">
    <property type="entry name" value="ABC2_TM"/>
</dbReference>
<evidence type="ECO:0000256" key="7">
    <source>
        <dbReference type="ARBA" id="ARBA00023136"/>
    </source>
</evidence>
<evidence type="ECO:0000313" key="10">
    <source>
        <dbReference type="EMBL" id="HIZ90275.1"/>
    </source>
</evidence>
<keyword evidence="7 8" id="KW-0472">Membrane</keyword>
<evidence type="ECO:0000256" key="4">
    <source>
        <dbReference type="ARBA" id="ARBA00022475"/>
    </source>
</evidence>
<organism evidence="10 11">
    <name type="scientific">Candidatus Mucispirillum faecigallinarum</name>
    <dbReference type="NCBI Taxonomy" id="2838699"/>
    <lineage>
        <taxon>Bacteria</taxon>
        <taxon>Pseudomonadati</taxon>
        <taxon>Deferribacterota</taxon>
        <taxon>Deferribacteres</taxon>
        <taxon>Deferribacterales</taxon>
        <taxon>Mucispirillaceae</taxon>
        <taxon>Mucispirillum</taxon>
    </lineage>
</organism>
<dbReference type="Pfam" id="PF12698">
    <property type="entry name" value="ABC2_membrane_3"/>
    <property type="match status" value="1"/>
</dbReference>
<dbReference type="PANTHER" id="PTHR30294:SF29">
    <property type="entry name" value="MULTIDRUG ABC TRANSPORTER PERMEASE YBHS-RELATED"/>
    <property type="match status" value="1"/>
</dbReference>
<dbReference type="AlphaFoldDB" id="A0A9D2KBX6"/>
<dbReference type="PROSITE" id="PS51012">
    <property type="entry name" value="ABC_TM2"/>
    <property type="match status" value="1"/>
</dbReference>
<name>A0A9D2KBX6_9BACT</name>
<dbReference type="EMBL" id="DXAQ01000149">
    <property type="protein sequence ID" value="HIZ90275.1"/>
    <property type="molecule type" value="Genomic_DNA"/>
</dbReference>
<dbReference type="PANTHER" id="PTHR30294">
    <property type="entry name" value="MEMBRANE COMPONENT OF ABC TRANSPORTER YHHJ-RELATED"/>
    <property type="match status" value="1"/>
</dbReference>
<feature type="transmembrane region" description="Helical" evidence="8">
    <location>
        <begin position="326"/>
        <end position="343"/>
    </location>
</feature>
<dbReference type="GO" id="GO:0140359">
    <property type="term" value="F:ABC-type transporter activity"/>
    <property type="evidence" value="ECO:0007669"/>
    <property type="project" value="InterPro"/>
</dbReference>
<keyword evidence="5 8" id="KW-0812">Transmembrane</keyword>
<evidence type="ECO:0000313" key="11">
    <source>
        <dbReference type="Proteomes" id="UP000824176"/>
    </source>
</evidence>
<dbReference type="Proteomes" id="UP000824176">
    <property type="component" value="Unassembled WGS sequence"/>
</dbReference>
<feature type="transmembrane region" description="Helical" evidence="8">
    <location>
        <begin position="27"/>
        <end position="44"/>
    </location>
</feature>
<evidence type="ECO:0000259" key="9">
    <source>
        <dbReference type="PROSITE" id="PS51012"/>
    </source>
</evidence>
<accession>A0A9D2KBX6</accession>
<feature type="transmembrane region" description="Helical" evidence="8">
    <location>
        <begin position="258"/>
        <end position="279"/>
    </location>
</feature>
<feature type="transmembrane region" description="Helical" evidence="8">
    <location>
        <begin position="350"/>
        <end position="368"/>
    </location>
</feature>
<comment type="subcellular location">
    <subcellularLocation>
        <location evidence="1">Cell membrane</location>
        <topology evidence="1">Multi-pass membrane protein</topology>
    </subcellularLocation>
</comment>
<dbReference type="Gene3D" id="3.40.1710.10">
    <property type="entry name" value="abc type-2 transporter like domain"/>
    <property type="match status" value="1"/>
</dbReference>
<dbReference type="InterPro" id="IPR047817">
    <property type="entry name" value="ABC2_TM_bact-type"/>
</dbReference>
<proteinExistence type="inferred from homology"/>
<evidence type="ECO:0000256" key="5">
    <source>
        <dbReference type="ARBA" id="ARBA00022692"/>
    </source>
</evidence>